<sequence>MQSTVITTLPSSERRIARRPVRWHIAVFLAPAFLIYTAVMVLPLVETLRLAFFQTTDQQSRFVAFANFLTLLQDERWSYHFWNALGNNTYFFLIHMVVMVPLAILIAALLSLPITRAGSLFRTAIFMPTMLSFVIVAFVWRLILSPLWGIAPDILDYVGLKAYFAPYLGKEQYALTTLGLISVWKELGVPMVLMYAAMLSIPNEILEAAEVDGIVGVSQFFQIKLPLLWPSIGVVAILTFVSNFNSFDLIYTAQGVSAGPNYSTDILGTLLYRTFFGAQFQTGDPHMGATIATMMFLIILAVVCAYLFFVQRKLVRYQL</sequence>
<evidence type="ECO:0000256" key="4">
    <source>
        <dbReference type="ARBA" id="ARBA00022692"/>
    </source>
</evidence>
<evidence type="ECO:0000256" key="7">
    <source>
        <dbReference type="RuleBase" id="RU363032"/>
    </source>
</evidence>
<evidence type="ECO:0000313" key="10">
    <source>
        <dbReference type="Proteomes" id="UP001352263"/>
    </source>
</evidence>
<keyword evidence="2 7" id="KW-0813">Transport</keyword>
<keyword evidence="6 7" id="KW-0472">Membrane</keyword>
<proteinExistence type="inferred from homology"/>
<feature type="transmembrane region" description="Helical" evidence="7">
    <location>
        <begin position="289"/>
        <end position="309"/>
    </location>
</feature>
<comment type="subcellular location">
    <subcellularLocation>
        <location evidence="1 7">Cell membrane</location>
        <topology evidence="1 7">Multi-pass membrane protein</topology>
    </subcellularLocation>
</comment>
<feature type="transmembrane region" description="Helical" evidence="7">
    <location>
        <begin position="21"/>
        <end position="45"/>
    </location>
</feature>
<dbReference type="Proteomes" id="UP001352263">
    <property type="component" value="Unassembled WGS sequence"/>
</dbReference>
<evidence type="ECO:0000313" key="9">
    <source>
        <dbReference type="EMBL" id="MEC4722104.1"/>
    </source>
</evidence>
<gene>
    <name evidence="9" type="ORF">RY831_23325</name>
</gene>
<keyword evidence="10" id="KW-1185">Reference proteome</keyword>
<keyword evidence="5 7" id="KW-1133">Transmembrane helix</keyword>
<evidence type="ECO:0000256" key="6">
    <source>
        <dbReference type="ARBA" id="ARBA00023136"/>
    </source>
</evidence>
<dbReference type="CDD" id="cd06261">
    <property type="entry name" value="TM_PBP2"/>
    <property type="match status" value="1"/>
</dbReference>
<dbReference type="PROSITE" id="PS50928">
    <property type="entry name" value="ABC_TM1"/>
    <property type="match status" value="1"/>
</dbReference>
<dbReference type="Gene3D" id="1.10.3720.10">
    <property type="entry name" value="MetI-like"/>
    <property type="match status" value="1"/>
</dbReference>
<dbReference type="RefSeq" id="WP_326508784.1">
    <property type="nucleotide sequence ID" value="NZ_JAWIIV010000025.1"/>
</dbReference>
<protein>
    <submittedName>
        <fullName evidence="9">Sugar ABC transporter permease</fullName>
    </submittedName>
</protein>
<reference evidence="9 10" key="1">
    <citation type="submission" date="2023-10" db="EMBL/GenBank/DDBJ databases">
        <title>Noviherbaspirillum sp. CPCC 100848 genome assembly.</title>
        <authorList>
            <person name="Li X.Y."/>
            <person name="Fang X.M."/>
        </authorList>
    </citation>
    <scope>NUCLEOTIDE SEQUENCE [LARGE SCALE GENOMIC DNA]</scope>
    <source>
        <strain evidence="9 10">CPCC 100848</strain>
    </source>
</reference>
<name>A0ABU6JEM9_9BURK</name>
<evidence type="ECO:0000256" key="3">
    <source>
        <dbReference type="ARBA" id="ARBA00022475"/>
    </source>
</evidence>
<comment type="similarity">
    <text evidence="7">Belongs to the binding-protein-dependent transport system permease family.</text>
</comment>
<dbReference type="InterPro" id="IPR051393">
    <property type="entry name" value="ABC_transporter_permease"/>
</dbReference>
<evidence type="ECO:0000259" key="8">
    <source>
        <dbReference type="PROSITE" id="PS50928"/>
    </source>
</evidence>
<dbReference type="PANTHER" id="PTHR30193">
    <property type="entry name" value="ABC TRANSPORTER PERMEASE PROTEIN"/>
    <property type="match status" value="1"/>
</dbReference>
<feature type="transmembrane region" description="Helical" evidence="7">
    <location>
        <begin position="124"/>
        <end position="143"/>
    </location>
</feature>
<keyword evidence="4 7" id="KW-0812">Transmembrane</keyword>
<dbReference type="PANTHER" id="PTHR30193:SF37">
    <property type="entry name" value="INNER MEMBRANE ABC TRANSPORTER PERMEASE PROTEIN YCJO"/>
    <property type="match status" value="1"/>
</dbReference>
<accession>A0ABU6JEM9</accession>
<feature type="transmembrane region" description="Helical" evidence="7">
    <location>
        <begin position="227"/>
        <end position="244"/>
    </location>
</feature>
<dbReference type="SUPFAM" id="SSF161098">
    <property type="entry name" value="MetI-like"/>
    <property type="match status" value="1"/>
</dbReference>
<evidence type="ECO:0000256" key="1">
    <source>
        <dbReference type="ARBA" id="ARBA00004651"/>
    </source>
</evidence>
<comment type="caution">
    <text evidence="9">The sequence shown here is derived from an EMBL/GenBank/DDBJ whole genome shotgun (WGS) entry which is preliminary data.</text>
</comment>
<dbReference type="InterPro" id="IPR035906">
    <property type="entry name" value="MetI-like_sf"/>
</dbReference>
<feature type="domain" description="ABC transmembrane type-1" evidence="8">
    <location>
        <begin position="85"/>
        <end position="308"/>
    </location>
</feature>
<feature type="transmembrane region" description="Helical" evidence="7">
    <location>
        <begin position="90"/>
        <end position="112"/>
    </location>
</feature>
<dbReference type="EMBL" id="JAWIIV010000025">
    <property type="protein sequence ID" value="MEC4722104.1"/>
    <property type="molecule type" value="Genomic_DNA"/>
</dbReference>
<organism evidence="9 10">
    <name type="scientific">Noviherbaspirillum album</name>
    <dbReference type="NCBI Taxonomy" id="3080276"/>
    <lineage>
        <taxon>Bacteria</taxon>
        <taxon>Pseudomonadati</taxon>
        <taxon>Pseudomonadota</taxon>
        <taxon>Betaproteobacteria</taxon>
        <taxon>Burkholderiales</taxon>
        <taxon>Oxalobacteraceae</taxon>
        <taxon>Noviherbaspirillum</taxon>
    </lineage>
</organism>
<evidence type="ECO:0000256" key="2">
    <source>
        <dbReference type="ARBA" id="ARBA00022448"/>
    </source>
</evidence>
<evidence type="ECO:0000256" key="5">
    <source>
        <dbReference type="ARBA" id="ARBA00022989"/>
    </source>
</evidence>
<keyword evidence="3" id="KW-1003">Cell membrane</keyword>
<dbReference type="Pfam" id="PF00528">
    <property type="entry name" value="BPD_transp_1"/>
    <property type="match status" value="1"/>
</dbReference>
<dbReference type="InterPro" id="IPR000515">
    <property type="entry name" value="MetI-like"/>
</dbReference>